<dbReference type="EMBL" id="CACRUN010000009">
    <property type="protein sequence ID" value="VYT82435.1"/>
    <property type="molecule type" value="Genomic_DNA"/>
</dbReference>
<name>A0A6N2ZSB4_9FIRM</name>
<reference evidence="1" key="1">
    <citation type="submission" date="2019-11" db="EMBL/GenBank/DDBJ databases">
        <authorList>
            <person name="Feng L."/>
        </authorList>
    </citation>
    <scope>NUCLEOTIDE SEQUENCE</scope>
    <source>
        <strain evidence="1">VatypicaLFYP47</strain>
    </source>
</reference>
<proteinExistence type="predicted"/>
<organism evidence="1">
    <name type="scientific">Veillonella atypica</name>
    <dbReference type="NCBI Taxonomy" id="39777"/>
    <lineage>
        <taxon>Bacteria</taxon>
        <taxon>Bacillati</taxon>
        <taxon>Bacillota</taxon>
        <taxon>Negativicutes</taxon>
        <taxon>Veillonellales</taxon>
        <taxon>Veillonellaceae</taxon>
        <taxon>Veillonella</taxon>
    </lineage>
</organism>
<evidence type="ECO:0000313" key="1">
    <source>
        <dbReference type="EMBL" id="VYT82435.1"/>
    </source>
</evidence>
<dbReference type="AlphaFoldDB" id="A0A6N2ZSB4"/>
<gene>
    <name evidence="1" type="ORF">VALFYP47_00933</name>
</gene>
<protein>
    <submittedName>
        <fullName evidence="1">Uncharacterized protein</fullName>
    </submittedName>
</protein>
<accession>A0A6N2ZSB4</accession>
<sequence length="109" mass="12196">MASVTTCPENLHWPGLIRPTGSQGQSRIFGTIGSISRSIADTRYIIVVKLIKPVIANPTDRKEGLRPLSPPYNEKIISIYDDRIVKRTGSENDFGLRVAQYSLIRITKK</sequence>